<sequence length="117" mass="13543">MKNEQSRISKNDRKAAKTTRIDANQENIKIIINDTHSRWSPLMDDIELFQQTTAKTTEDFEAFIDEVLYGPKRTTRRLPVFEEICPEYSGELVIDISLQDCQGERVDINVHSTILTN</sequence>
<dbReference type="EMBL" id="KE343351">
    <property type="protein sequence ID" value="EXB24797.1"/>
    <property type="molecule type" value="Genomic_DNA"/>
</dbReference>
<proteinExistence type="predicted"/>
<gene>
    <name evidence="1" type="ORF">L484_005176</name>
</gene>
<keyword evidence="2" id="KW-1185">Reference proteome</keyword>
<name>W9QJ04_9ROSA</name>
<accession>W9QJ04</accession>
<dbReference type="AlphaFoldDB" id="W9QJ04"/>
<evidence type="ECO:0000313" key="1">
    <source>
        <dbReference type="EMBL" id="EXB24797.1"/>
    </source>
</evidence>
<evidence type="ECO:0000313" key="2">
    <source>
        <dbReference type="Proteomes" id="UP000030645"/>
    </source>
</evidence>
<organism evidence="1 2">
    <name type="scientific">Morus notabilis</name>
    <dbReference type="NCBI Taxonomy" id="981085"/>
    <lineage>
        <taxon>Eukaryota</taxon>
        <taxon>Viridiplantae</taxon>
        <taxon>Streptophyta</taxon>
        <taxon>Embryophyta</taxon>
        <taxon>Tracheophyta</taxon>
        <taxon>Spermatophyta</taxon>
        <taxon>Magnoliopsida</taxon>
        <taxon>eudicotyledons</taxon>
        <taxon>Gunneridae</taxon>
        <taxon>Pentapetalae</taxon>
        <taxon>rosids</taxon>
        <taxon>fabids</taxon>
        <taxon>Rosales</taxon>
        <taxon>Moraceae</taxon>
        <taxon>Moreae</taxon>
        <taxon>Morus</taxon>
    </lineage>
</organism>
<dbReference type="Proteomes" id="UP000030645">
    <property type="component" value="Unassembled WGS sequence"/>
</dbReference>
<protein>
    <submittedName>
        <fullName evidence="1">Uncharacterized protein</fullName>
    </submittedName>
</protein>
<reference evidence="2" key="1">
    <citation type="submission" date="2013-01" db="EMBL/GenBank/DDBJ databases">
        <title>Draft Genome Sequence of a Mulberry Tree, Morus notabilis C.K. Schneid.</title>
        <authorList>
            <person name="He N."/>
            <person name="Zhao S."/>
        </authorList>
    </citation>
    <scope>NUCLEOTIDE SEQUENCE</scope>
</reference>